<evidence type="ECO:0000256" key="2">
    <source>
        <dbReference type="ARBA" id="ARBA00010052"/>
    </source>
</evidence>
<dbReference type="EMBL" id="JBGMEK010000001">
    <property type="protein sequence ID" value="MFA0809426.1"/>
    <property type="molecule type" value="Genomic_DNA"/>
</dbReference>
<keyword evidence="7" id="KW-0460">Magnesium</keyword>
<dbReference type="PANTHER" id="PTHR13966">
    <property type="entry name" value="ENDONUCLEASE RELATED"/>
    <property type="match status" value="1"/>
</dbReference>
<evidence type="ECO:0000256" key="3">
    <source>
        <dbReference type="ARBA" id="ARBA00022722"/>
    </source>
</evidence>
<keyword evidence="9" id="KW-0732">Signal</keyword>
<keyword evidence="4 8" id="KW-0479">Metal-binding</keyword>
<keyword evidence="13" id="KW-1185">Reference proteome</keyword>
<dbReference type="InterPro" id="IPR040255">
    <property type="entry name" value="Non-specific_endonuclease"/>
</dbReference>
<dbReference type="InterPro" id="IPR001604">
    <property type="entry name" value="Endo_G_ENPP1-like_dom"/>
</dbReference>
<proteinExistence type="inferred from homology"/>
<evidence type="ECO:0000256" key="6">
    <source>
        <dbReference type="ARBA" id="ARBA00022801"/>
    </source>
</evidence>
<dbReference type="Pfam" id="PF01223">
    <property type="entry name" value="Endonuclease_NS"/>
    <property type="match status" value="1"/>
</dbReference>
<name>A0ABV4NTK3_9GAMM</name>
<feature type="domain" description="DNA/RNA non-specific endonuclease/pyrophosphatase/phosphodiesterase" evidence="11">
    <location>
        <begin position="41"/>
        <end position="240"/>
    </location>
</feature>
<dbReference type="InterPro" id="IPR044925">
    <property type="entry name" value="His-Me_finger_sf"/>
</dbReference>
<dbReference type="InterPro" id="IPR044929">
    <property type="entry name" value="DNA/RNA_non-sp_Endonuclease_sf"/>
</dbReference>
<keyword evidence="5 8" id="KW-0255">Endonuclease</keyword>
<evidence type="ECO:0000256" key="5">
    <source>
        <dbReference type="ARBA" id="ARBA00022759"/>
    </source>
</evidence>
<dbReference type="Proteomes" id="UP001569428">
    <property type="component" value="Unassembled WGS sequence"/>
</dbReference>
<evidence type="ECO:0000256" key="4">
    <source>
        <dbReference type="ARBA" id="ARBA00022723"/>
    </source>
</evidence>
<protein>
    <recommendedName>
        <fullName evidence="8">Endonuclease</fullName>
        <ecNumber evidence="8">3.1.30.-</ecNumber>
    </recommendedName>
</protein>
<dbReference type="PROSITE" id="PS01070">
    <property type="entry name" value="NUCLEASE_NON_SPEC"/>
    <property type="match status" value="1"/>
</dbReference>
<dbReference type="GO" id="GO:0004519">
    <property type="term" value="F:endonuclease activity"/>
    <property type="evidence" value="ECO:0007669"/>
    <property type="project" value="UniProtKB-KW"/>
</dbReference>
<dbReference type="PANTHER" id="PTHR13966:SF5">
    <property type="entry name" value="ENDONUCLEASE G, MITOCHONDRIAL"/>
    <property type="match status" value="1"/>
</dbReference>
<dbReference type="InterPro" id="IPR018524">
    <property type="entry name" value="DNA/RNA_endonuclease_AS"/>
</dbReference>
<evidence type="ECO:0000256" key="7">
    <source>
        <dbReference type="ARBA" id="ARBA00022842"/>
    </source>
</evidence>
<feature type="signal peptide" evidence="9">
    <location>
        <begin position="1"/>
        <end position="21"/>
    </location>
</feature>
<comment type="caution">
    <text evidence="12">The sequence shown here is derived from an EMBL/GenBank/DDBJ whole genome shotgun (WGS) entry which is preliminary data.</text>
</comment>
<evidence type="ECO:0000313" key="13">
    <source>
        <dbReference type="Proteomes" id="UP001569428"/>
    </source>
</evidence>
<keyword evidence="6 8" id="KW-0378">Hydrolase</keyword>
<dbReference type="RefSeq" id="WP_371837047.1">
    <property type="nucleotide sequence ID" value="NZ_JBGMEK010000001.1"/>
</dbReference>
<evidence type="ECO:0000256" key="9">
    <source>
        <dbReference type="SAM" id="SignalP"/>
    </source>
</evidence>
<sequence>MKIHCVLTMLLMMVSVGNVHAFECKDHLLLGLPGESDQTLCRIGYAVGYNYEHQTPDWVAYKLTRNSVTTDAVKRQNWFRADNDIPKEFQANLNDYKGSGYDRGHLAPAASMDFSYAAMKESFLLTNIVPQKPGFNRYDLGKYGVWGALEDYVRKWAIRRGEVFVVTGPVYKETIDIIGDGIEVPSHYFKIIYDAEYKASIAFLIPHVENTAVRLPKYITSIDCIESLTGLDVLNAINDADENDIENGVAYDFQYWSMRDGDADEGSCSNKKLLVRE</sequence>
<accession>A0ABV4NTK3</accession>
<gene>
    <name evidence="12" type="ORF">ACCI49_00720</name>
</gene>
<evidence type="ECO:0000259" key="11">
    <source>
        <dbReference type="SMART" id="SM00892"/>
    </source>
</evidence>
<dbReference type="SUPFAM" id="SSF54060">
    <property type="entry name" value="His-Me finger endonucleases"/>
    <property type="match status" value="1"/>
</dbReference>
<dbReference type="Gene3D" id="3.40.570.10">
    <property type="entry name" value="Extracellular Endonuclease, subunit A"/>
    <property type="match status" value="1"/>
</dbReference>
<keyword evidence="3 8" id="KW-0540">Nuclease</keyword>
<feature type="domain" description="ENPP1-3/EXOG-like endonuclease/phosphodiesterase" evidence="10">
    <location>
        <begin position="42"/>
        <end position="240"/>
    </location>
</feature>
<organism evidence="12 13">
    <name type="scientific">Microbulbifer epialgicus</name>
    <dbReference type="NCBI Taxonomy" id="393907"/>
    <lineage>
        <taxon>Bacteria</taxon>
        <taxon>Pseudomonadati</taxon>
        <taxon>Pseudomonadota</taxon>
        <taxon>Gammaproteobacteria</taxon>
        <taxon>Cellvibrionales</taxon>
        <taxon>Microbulbiferaceae</taxon>
        <taxon>Microbulbifer</taxon>
    </lineage>
</organism>
<dbReference type="SMART" id="SM00892">
    <property type="entry name" value="Endonuclease_NS"/>
    <property type="match status" value="1"/>
</dbReference>
<dbReference type="CDD" id="cd00091">
    <property type="entry name" value="NUC"/>
    <property type="match status" value="1"/>
</dbReference>
<evidence type="ECO:0000313" key="12">
    <source>
        <dbReference type="EMBL" id="MFA0809426.1"/>
    </source>
</evidence>
<comment type="cofactor">
    <cofactor evidence="1 8">
        <name>Mg(2+)</name>
        <dbReference type="ChEBI" id="CHEBI:18420"/>
    </cofactor>
</comment>
<dbReference type="InterPro" id="IPR020821">
    <property type="entry name" value="ENPP1-3/EXOG-like_nuc-like"/>
</dbReference>
<evidence type="ECO:0000256" key="1">
    <source>
        <dbReference type="ARBA" id="ARBA00001946"/>
    </source>
</evidence>
<feature type="chain" id="PRO_5046711691" description="Endonuclease" evidence="9">
    <location>
        <begin position="22"/>
        <end position="277"/>
    </location>
</feature>
<dbReference type="SMART" id="SM00477">
    <property type="entry name" value="NUC"/>
    <property type="match status" value="1"/>
</dbReference>
<comment type="similarity">
    <text evidence="2 8">Belongs to the DNA/RNA non-specific endonuclease family.</text>
</comment>
<evidence type="ECO:0000256" key="8">
    <source>
        <dbReference type="RuleBase" id="RU366055"/>
    </source>
</evidence>
<reference evidence="12 13" key="1">
    <citation type="submission" date="2024-08" db="EMBL/GenBank/DDBJ databases">
        <authorList>
            <person name="Ishaq N."/>
        </authorList>
    </citation>
    <scope>NUCLEOTIDE SEQUENCE [LARGE SCALE GENOMIC DNA]</scope>
    <source>
        <strain evidence="12 13">DSM 18651</strain>
    </source>
</reference>
<evidence type="ECO:0000259" key="10">
    <source>
        <dbReference type="SMART" id="SM00477"/>
    </source>
</evidence>
<dbReference type="EC" id="3.1.30.-" evidence="8"/>